<dbReference type="Proteomes" id="UP000245073">
    <property type="component" value="Unassembled WGS sequence"/>
</dbReference>
<comment type="caution">
    <text evidence="2">The sequence shown here is derived from an EMBL/GenBank/DDBJ whole genome shotgun (WGS) entry which is preliminary data.</text>
</comment>
<proteinExistence type="predicted"/>
<keyword evidence="3" id="KW-1185">Reference proteome</keyword>
<evidence type="ECO:0000256" key="1">
    <source>
        <dbReference type="SAM" id="SignalP"/>
    </source>
</evidence>
<evidence type="ECO:0000313" key="2">
    <source>
        <dbReference type="EMBL" id="PVM92745.1"/>
    </source>
</evidence>
<protein>
    <submittedName>
        <fullName evidence="2">Uncharacterized protein</fullName>
    </submittedName>
</protein>
<gene>
    <name evidence="2" type="ORF">DDF67_05095</name>
</gene>
<dbReference type="AlphaFoldDB" id="A0A2T9K9V1"/>
<name>A0A2T9K9V1_9CAUL</name>
<feature type="signal peptide" evidence="1">
    <location>
        <begin position="1"/>
        <end position="26"/>
    </location>
</feature>
<sequence length="258" mass="28224">MMKLSYSMIAAATFGVAVLWAHSAAAQVTPSDVRDLVGARAAGGEAELAARGYVNTGVQSSDDRKWTYWWNDRRGVCLSVSTVGGRYDSIVSTPAPDCRRGGGASGGGYRPPEFGYGGAGGDYREHIALVCYGEGQKLTNQYRSGYEWDSDKRRYVPKSGYELTRQDYDTSVTVEIDGGRGRIRPAKSMLPPIHSNSDGGWYEISNLSIDRDMIRGQFKLNGANRPKLTIDRRAGRIVLDGLTKFNGTCDPLDGDRKF</sequence>
<reference evidence="2 3" key="1">
    <citation type="submission" date="2018-04" db="EMBL/GenBank/DDBJ databases">
        <title>The genome sequence of Caulobacter sp. 744.</title>
        <authorList>
            <person name="Gao J."/>
            <person name="Sun J."/>
        </authorList>
    </citation>
    <scope>NUCLEOTIDE SEQUENCE [LARGE SCALE GENOMIC DNA]</scope>
    <source>
        <strain evidence="2 3">774</strain>
    </source>
</reference>
<keyword evidence="1" id="KW-0732">Signal</keyword>
<evidence type="ECO:0000313" key="3">
    <source>
        <dbReference type="Proteomes" id="UP000245073"/>
    </source>
</evidence>
<accession>A0A2T9K9V1</accession>
<dbReference type="EMBL" id="QDKQ01000024">
    <property type="protein sequence ID" value="PVM92745.1"/>
    <property type="molecule type" value="Genomic_DNA"/>
</dbReference>
<organism evidence="2 3">
    <name type="scientific">Caulobacter endophyticus</name>
    <dbReference type="NCBI Taxonomy" id="2172652"/>
    <lineage>
        <taxon>Bacteria</taxon>
        <taxon>Pseudomonadati</taxon>
        <taxon>Pseudomonadota</taxon>
        <taxon>Alphaproteobacteria</taxon>
        <taxon>Caulobacterales</taxon>
        <taxon>Caulobacteraceae</taxon>
        <taxon>Caulobacter</taxon>
    </lineage>
</organism>
<feature type="chain" id="PRO_5015761537" evidence="1">
    <location>
        <begin position="27"/>
        <end position="258"/>
    </location>
</feature>